<evidence type="ECO:0000256" key="2">
    <source>
        <dbReference type="ARBA" id="ARBA00022553"/>
    </source>
</evidence>
<dbReference type="RefSeq" id="WP_072853388.1">
    <property type="nucleotide sequence ID" value="NZ_FQVI01000019.1"/>
</dbReference>
<dbReference type="PANTHER" id="PTHR34220:SF7">
    <property type="entry name" value="SENSOR HISTIDINE KINASE YPDA"/>
    <property type="match status" value="1"/>
</dbReference>
<dbReference type="Gene3D" id="3.30.565.10">
    <property type="entry name" value="Histidine kinase-like ATPase, C-terminal domain"/>
    <property type="match status" value="1"/>
</dbReference>
<dbReference type="Pfam" id="PF02518">
    <property type="entry name" value="HATPase_c"/>
    <property type="match status" value="1"/>
</dbReference>
<keyword evidence="3" id="KW-0808">Transferase</keyword>
<keyword evidence="5" id="KW-0812">Transmembrane</keyword>
<comment type="subcellular location">
    <subcellularLocation>
        <location evidence="1">Membrane</location>
    </subcellularLocation>
</comment>
<keyword evidence="2" id="KW-0597">Phosphoprotein</keyword>
<protein>
    <submittedName>
        <fullName evidence="7">Two-component system, sensor histidine kinase YesM</fullName>
    </submittedName>
</protein>
<feature type="domain" description="HAMP" evidence="6">
    <location>
        <begin position="302"/>
        <end position="354"/>
    </location>
</feature>
<dbReference type="Pfam" id="PF00672">
    <property type="entry name" value="HAMP"/>
    <property type="match status" value="1"/>
</dbReference>
<keyword evidence="4 7" id="KW-0418">Kinase</keyword>
<reference evidence="7 8" key="1">
    <citation type="submission" date="2016-11" db="EMBL/GenBank/DDBJ databases">
        <authorList>
            <person name="Jaros S."/>
            <person name="Januszkiewicz K."/>
            <person name="Wedrychowicz H."/>
        </authorList>
    </citation>
    <scope>NUCLEOTIDE SEQUENCE [LARGE SCALE GENOMIC DNA]</scope>
    <source>
        <strain evidence="7 8">DSM 17459</strain>
    </source>
</reference>
<feature type="transmembrane region" description="Helical" evidence="5">
    <location>
        <begin position="16"/>
        <end position="39"/>
    </location>
</feature>
<dbReference type="InterPro" id="IPR010559">
    <property type="entry name" value="Sig_transdc_His_kin_internal"/>
</dbReference>
<keyword evidence="8" id="KW-1185">Reference proteome</keyword>
<dbReference type="Proteomes" id="UP000184245">
    <property type="component" value="Unassembled WGS sequence"/>
</dbReference>
<dbReference type="InterPro" id="IPR036890">
    <property type="entry name" value="HATPase_C_sf"/>
</dbReference>
<dbReference type="SUPFAM" id="SSF158472">
    <property type="entry name" value="HAMP domain-like"/>
    <property type="match status" value="1"/>
</dbReference>
<dbReference type="CDD" id="cd06225">
    <property type="entry name" value="HAMP"/>
    <property type="match status" value="1"/>
</dbReference>
<dbReference type="PANTHER" id="PTHR34220">
    <property type="entry name" value="SENSOR HISTIDINE KINASE YPDA"/>
    <property type="match status" value="1"/>
</dbReference>
<evidence type="ECO:0000256" key="4">
    <source>
        <dbReference type="ARBA" id="ARBA00022777"/>
    </source>
</evidence>
<dbReference type="OrthoDB" id="9809348at2"/>
<dbReference type="SMART" id="SM00304">
    <property type="entry name" value="HAMP"/>
    <property type="match status" value="1"/>
</dbReference>
<evidence type="ECO:0000256" key="5">
    <source>
        <dbReference type="SAM" id="Phobius"/>
    </source>
</evidence>
<dbReference type="PROSITE" id="PS50885">
    <property type="entry name" value="HAMP"/>
    <property type="match status" value="1"/>
</dbReference>
<proteinExistence type="predicted"/>
<accession>A0A1M5ABD9</accession>
<dbReference type="GO" id="GO:0016020">
    <property type="term" value="C:membrane"/>
    <property type="evidence" value="ECO:0007669"/>
    <property type="project" value="UniProtKB-SubCell"/>
</dbReference>
<dbReference type="Gene3D" id="6.10.340.10">
    <property type="match status" value="1"/>
</dbReference>
<dbReference type="SUPFAM" id="SSF55874">
    <property type="entry name" value="ATPase domain of HSP90 chaperone/DNA topoisomerase II/histidine kinase"/>
    <property type="match status" value="1"/>
</dbReference>
<dbReference type="InterPro" id="IPR003594">
    <property type="entry name" value="HATPase_dom"/>
</dbReference>
<dbReference type="STRING" id="1122155.SAMN02745158_03121"/>
<evidence type="ECO:0000313" key="8">
    <source>
        <dbReference type="Proteomes" id="UP000184245"/>
    </source>
</evidence>
<dbReference type="EMBL" id="FQVI01000019">
    <property type="protein sequence ID" value="SHF27573.1"/>
    <property type="molecule type" value="Genomic_DNA"/>
</dbReference>
<evidence type="ECO:0000259" key="6">
    <source>
        <dbReference type="PROSITE" id="PS50885"/>
    </source>
</evidence>
<dbReference type="AlphaFoldDB" id="A0A1M5ABD9"/>
<keyword evidence="5" id="KW-0472">Membrane</keyword>
<feature type="transmembrane region" description="Helical" evidence="5">
    <location>
        <begin position="281"/>
        <end position="305"/>
    </location>
</feature>
<dbReference type="InterPro" id="IPR050640">
    <property type="entry name" value="Bact_2-comp_sensor_kinase"/>
</dbReference>
<evidence type="ECO:0000256" key="3">
    <source>
        <dbReference type="ARBA" id="ARBA00022679"/>
    </source>
</evidence>
<evidence type="ECO:0000256" key="1">
    <source>
        <dbReference type="ARBA" id="ARBA00004370"/>
    </source>
</evidence>
<dbReference type="GO" id="GO:0000155">
    <property type="term" value="F:phosphorelay sensor kinase activity"/>
    <property type="evidence" value="ECO:0007669"/>
    <property type="project" value="InterPro"/>
</dbReference>
<name>A0A1M5ABD9_9CLOT</name>
<dbReference type="InterPro" id="IPR003660">
    <property type="entry name" value="HAMP_dom"/>
</dbReference>
<organism evidence="7 8">
    <name type="scientific">Lactonifactor longoviformis DSM 17459</name>
    <dbReference type="NCBI Taxonomy" id="1122155"/>
    <lineage>
        <taxon>Bacteria</taxon>
        <taxon>Bacillati</taxon>
        <taxon>Bacillota</taxon>
        <taxon>Clostridia</taxon>
        <taxon>Eubacteriales</taxon>
        <taxon>Clostridiaceae</taxon>
        <taxon>Lactonifactor</taxon>
    </lineage>
</organism>
<gene>
    <name evidence="7" type="ORF">SAMN02745158_03121</name>
</gene>
<evidence type="ECO:0000313" key="7">
    <source>
        <dbReference type="EMBL" id="SHF27573.1"/>
    </source>
</evidence>
<dbReference type="Pfam" id="PF06580">
    <property type="entry name" value="His_kinase"/>
    <property type="match status" value="1"/>
</dbReference>
<sequence length="572" mass="65563">MIIGKKVRKNSISTRLMVYFVGIILVPIVILSLTMQAAYKKSIMDLAANNAKDSLDLINYNIDQQFKSYDSLAYFISRDRQIQEIGEIQDIGSYNGDSERKEKMYRLLNYYRTSVEQVARVVISYENGFQYSTDQEELIYAEAEAQPWYQLCSREQKTAHVLNFRANEQIYQEMEPRNSEMLIVCRGMFNSRGEYIGAVSVEMYSQVLERSMSNILSRNGSYVYILNKEGKTVYSPVVGIIPQFKKDNIQVEVYNQRNHWQIIGVVPMTEYLGQINTLKSLLAVMLFVITLIMAVVSIQVGGSIVRPIQTLRALMKKAEDGDLTVHFDERAPEEITELGYGFNVMIQQLNNYVKQVYTEQKAKRKAEMEALQANIKPHFLYNTLDTIHWMAKSYHAADIVETIDALSTLFRISLSKGREIITVAQEIQHVTSYLQIQKVRYEEMISYEIHVAKNCEELKVQKLILQPLVENSIYHGIKESGAAGKITIHVWREQDQIFMAVEDNGLGMAEEKLEQVRGLLEHFKPESNGAYGVVNVHQRIVLNYGKPYGLYLESEPNGGTTALICHPVIQED</sequence>
<keyword evidence="5" id="KW-1133">Transmembrane helix</keyword>